<dbReference type="InterPro" id="IPR016024">
    <property type="entry name" value="ARM-type_fold"/>
</dbReference>
<dbReference type="GO" id="GO:0006606">
    <property type="term" value="P:protein import into nucleus"/>
    <property type="evidence" value="ECO:0007669"/>
    <property type="project" value="TreeGrafter"/>
</dbReference>
<dbReference type="GO" id="GO:0051082">
    <property type="term" value="F:unfolded protein binding"/>
    <property type="evidence" value="ECO:0007669"/>
    <property type="project" value="TreeGrafter"/>
</dbReference>
<evidence type="ECO:0000313" key="5">
    <source>
        <dbReference type="Proteomes" id="UP000698800"/>
    </source>
</evidence>
<gene>
    <name evidence="4" type="ORF">FGG08_000128</name>
</gene>
<protein>
    <recommendedName>
        <fullName evidence="3">SYO1-like TPR repeats domain-containing protein</fullName>
    </recommendedName>
</protein>
<organism evidence="4 5">
    <name type="scientific">Glutinoglossum americanum</name>
    <dbReference type="NCBI Taxonomy" id="1670608"/>
    <lineage>
        <taxon>Eukaryota</taxon>
        <taxon>Fungi</taxon>
        <taxon>Dikarya</taxon>
        <taxon>Ascomycota</taxon>
        <taxon>Pezizomycotina</taxon>
        <taxon>Geoglossomycetes</taxon>
        <taxon>Geoglossales</taxon>
        <taxon>Geoglossaceae</taxon>
        <taxon>Glutinoglossum</taxon>
    </lineage>
</organism>
<dbReference type="Proteomes" id="UP000698800">
    <property type="component" value="Unassembled WGS sequence"/>
</dbReference>
<dbReference type="InterPro" id="IPR000225">
    <property type="entry name" value="Armadillo"/>
</dbReference>
<dbReference type="Pfam" id="PF25567">
    <property type="entry name" value="TPR_SYO1"/>
    <property type="match status" value="1"/>
</dbReference>
<reference evidence="4" key="1">
    <citation type="submission" date="2021-03" db="EMBL/GenBank/DDBJ databases">
        <title>Comparative genomics and phylogenomic investigation of the class Geoglossomycetes provide insights into ecological specialization and systematics.</title>
        <authorList>
            <person name="Melie T."/>
            <person name="Pirro S."/>
            <person name="Miller A.N."/>
            <person name="Quandt A."/>
        </authorList>
    </citation>
    <scope>NUCLEOTIDE SEQUENCE</scope>
    <source>
        <strain evidence="4">GBOQ0MN5Z8</strain>
    </source>
</reference>
<accession>A0A9P8L658</accession>
<comment type="caution">
    <text evidence="4">The sequence shown here is derived from an EMBL/GenBank/DDBJ whole genome shotgun (WGS) entry which is preliminary data.</text>
</comment>
<dbReference type="EMBL" id="JAGHQL010000002">
    <property type="protein sequence ID" value="KAH0547639.1"/>
    <property type="molecule type" value="Genomic_DNA"/>
</dbReference>
<feature type="region of interest" description="Disordered" evidence="2">
    <location>
        <begin position="1"/>
        <end position="31"/>
    </location>
</feature>
<dbReference type="PANTHER" id="PTHR13347:SF1">
    <property type="entry name" value="HEAT REPEAT-CONTAINING PROTEIN 3"/>
    <property type="match status" value="1"/>
</dbReference>
<dbReference type="InterPro" id="IPR011989">
    <property type="entry name" value="ARM-like"/>
</dbReference>
<keyword evidence="5" id="KW-1185">Reference proteome</keyword>
<dbReference type="PANTHER" id="PTHR13347">
    <property type="entry name" value="HEAT REPEAT-CONTAINING PROTEIN 3"/>
    <property type="match status" value="1"/>
</dbReference>
<feature type="domain" description="SYO1-like TPR repeats" evidence="3">
    <location>
        <begin position="425"/>
        <end position="668"/>
    </location>
</feature>
<dbReference type="OrthoDB" id="288703at2759"/>
<name>A0A9P8L658_9PEZI</name>
<dbReference type="GO" id="GO:0042273">
    <property type="term" value="P:ribosomal large subunit biogenesis"/>
    <property type="evidence" value="ECO:0007669"/>
    <property type="project" value="TreeGrafter"/>
</dbReference>
<dbReference type="InterPro" id="IPR052616">
    <property type="entry name" value="SYO1-like"/>
</dbReference>
<sequence length="673" mass="72204">MGKSKRKGRPKPRTDPTIGRPAKSPSDPETAAIRDQKILPVLSQLSSPNSKSRSTAASAIANLIEDQECRKLLLKDQVVRLIMEQTLTDSEIEVVVAGWGVLRNLALEEDWTFGIHLYRQDILTPLEAAIKNVVSILESTNPSFSNMPKPRQILTWELTGSLIGLLSSLSETNQELVDAISNLPSVPSFLFGLLGFEGIPEQVKDDAILCIHALTEENDIIAKKILEGPGWLTGLSKLKNEQSLQGIAACGIIHNISQELRCFDQGPDTKHLLDSATLPALKLSLEGRAQHYLQANGNLSGDDPQSSRIELSLRLGLEILASIATAAQEGIEGGLEGAIGIDAMSEGSGDENDMDQITGLEADDVANHVDEDVEMELVTKDESGNVGASGSITSGSHEAVIVYLVEVFAPLVLPLAAPQTNQTTETLLVYSRALSALNNIAWAASQVLSSSIFSPVKETWTSSAQRIWKQVISPILSSNTADISLADSITSLAWALSRGVGGKVDLAEGEHRSFMALYRAAGGLATSAAAAQTNGHGKSTEEGSADTTSLGVKCIGVLGTLALCPSRIDVNRETGVFLVTLLAALPQTPTDDAVEALNQLFDIYADKAFDYDEPVFWGNGLLSHLEAAIPNVRKMAKAVDKRKQPDMRGRADEALMNLGRFVKYKKDEKAGRC</sequence>
<evidence type="ECO:0000256" key="2">
    <source>
        <dbReference type="SAM" id="MobiDB-lite"/>
    </source>
</evidence>
<comment type="similarity">
    <text evidence="1">Belongs to the nuclear import and ribosome assembly adapter family.</text>
</comment>
<dbReference type="AlphaFoldDB" id="A0A9P8L658"/>
<dbReference type="InterPro" id="IPR057990">
    <property type="entry name" value="TPR_SYO1"/>
</dbReference>
<dbReference type="CDD" id="cd13394">
    <property type="entry name" value="Syo1_like"/>
    <property type="match status" value="1"/>
</dbReference>
<evidence type="ECO:0000313" key="4">
    <source>
        <dbReference type="EMBL" id="KAH0547639.1"/>
    </source>
</evidence>
<proteinExistence type="inferred from homology"/>
<dbReference type="SMART" id="SM00185">
    <property type="entry name" value="ARM"/>
    <property type="match status" value="2"/>
</dbReference>
<dbReference type="Gene3D" id="1.25.10.10">
    <property type="entry name" value="Leucine-rich Repeat Variant"/>
    <property type="match status" value="1"/>
</dbReference>
<dbReference type="SUPFAM" id="SSF48371">
    <property type="entry name" value="ARM repeat"/>
    <property type="match status" value="1"/>
</dbReference>
<evidence type="ECO:0000256" key="1">
    <source>
        <dbReference type="ARBA" id="ARBA00049983"/>
    </source>
</evidence>
<evidence type="ECO:0000259" key="3">
    <source>
        <dbReference type="Pfam" id="PF25567"/>
    </source>
</evidence>
<feature type="compositionally biased region" description="Basic residues" evidence="2">
    <location>
        <begin position="1"/>
        <end position="11"/>
    </location>
</feature>